<dbReference type="EMBL" id="JANIEX010001042">
    <property type="protein sequence ID" value="KAJ3561189.1"/>
    <property type="molecule type" value="Genomic_DNA"/>
</dbReference>
<evidence type="ECO:0000256" key="1">
    <source>
        <dbReference type="SAM" id="MobiDB-lite"/>
    </source>
</evidence>
<proteinExistence type="predicted"/>
<accession>A0AAD5YRZ5</accession>
<dbReference type="Gene3D" id="3.30.70.940">
    <property type="entry name" value="NusG, N-terminal domain"/>
    <property type="match status" value="1"/>
</dbReference>
<keyword evidence="3" id="KW-1185">Reference proteome</keyword>
<name>A0AAD5YRZ5_9AGAR</name>
<dbReference type="InterPro" id="IPR039659">
    <property type="entry name" value="SPT5"/>
</dbReference>
<feature type="region of interest" description="Disordered" evidence="1">
    <location>
        <begin position="360"/>
        <end position="423"/>
    </location>
</feature>
<comment type="caution">
    <text evidence="2">The sequence shown here is derived from an EMBL/GenBank/DDBJ whole genome shotgun (WGS) entry which is preliminary data.</text>
</comment>
<dbReference type="GO" id="GO:0032784">
    <property type="term" value="P:regulation of DNA-templated transcription elongation"/>
    <property type="evidence" value="ECO:0007669"/>
    <property type="project" value="InterPro"/>
</dbReference>
<evidence type="ECO:0000313" key="2">
    <source>
        <dbReference type="EMBL" id="KAJ3561189.1"/>
    </source>
</evidence>
<dbReference type="GO" id="GO:0032044">
    <property type="term" value="C:DSIF complex"/>
    <property type="evidence" value="ECO:0007669"/>
    <property type="project" value="TreeGrafter"/>
</dbReference>
<reference evidence="2" key="1">
    <citation type="submission" date="2022-07" db="EMBL/GenBank/DDBJ databases">
        <title>Genome Sequence of Leucocoprinus birnbaumii.</title>
        <authorList>
            <person name="Buettner E."/>
        </authorList>
    </citation>
    <scope>NUCLEOTIDE SEQUENCE</scope>
    <source>
        <strain evidence="2">VT141</strain>
    </source>
</reference>
<dbReference type="PANTHER" id="PTHR11125">
    <property type="entry name" value="SUPPRESSOR OF TY 5"/>
    <property type="match status" value="1"/>
</dbReference>
<feature type="region of interest" description="Disordered" evidence="1">
    <location>
        <begin position="70"/>
        <end position="103"/>
    </location>
</feature>
<sequence>MAGDATEPDRTPMPSSKDSPTAIPRLSMVRAQCACRPYDASAAGATRTSNQLIPAIATIQAKSRKRARTRAVNPYLDVEAEEDYDQDKEDDEDDGNSFIDDDKVTANMQKRLSSAGHTMRPIFREFDALADDIKQRYRLCEGERCAAKVDSALWKLEFAAPLWEVPVNVGKEEATVDQILWQIDSGFCGLMNLLYRVFCQSHMPGRVFVQVERITDARFVCDGIYGVKSNDIHFVNVVDAAGYLTEEERVEIPKVNTWIRMATGPYTGDLAYVLGVDTGGREKPCVDVVLLPRIIYSTRKRKCGGKNPERPSAAPLNAQLYANIHSKNNIKVIRDSETSVVQHYILKTKIRKRMVITIEDEQHDEDETTGDVPAEGDLQDGVDTAGTNLGRGGPQESEADTLGSEGGEESQESQAGLSRVETQTEVKEQMFDSGGYLRLKAVAYGLETRFASHLDHMVVIWIWNQNEEIFASMNDVEFAEDDRVFHVVPPTLEPNPQEEMTVQQEIEKCNKYLKLHVLFKKDPFKGFKGIVRTVNALGIAQVEVEGMLVSQNQLVDWHLTGLYFLLANDKQVYKIDPLKVDQGEFELVPNESRMPEPVRDEIASLVNEDLDGVWALNREQPEMDPDTISEEASISNDHWLPQLIPELTRAKNLHAEVAYFTTATPII</sequence>
<gene>
    <name evidence="2" type="ORF">NP233_g10345</name>
</gene>
<dbReference type="InterPro" id="IPR036735">
    <property type="entry name" value="NGN_dom_sf"/>
</dbReference>
<dbReference type="AlphaFoldDB" id="A0AAD5YRZ5"/>
<evidence type="ECO:0000313" key="3">
    <source>
        <dbReference type="Proteomes" id="UP001213000"/>
    </source>
</evidence>
<protein>
    <submittedName>
        <fullName evidence="2">Uncharacterized protein</fullName>
    </submittedName>
</protein>
<dbReference type="GO" id="GO:0006368">
    <property type="term" value="P:transcription elongation by RNA polymerase II"/>
    <property type="evidence" value="ECO:0007669"/>
    <property type="project" value="TreeGrafter"/>
</dbReference>
<dbReference type="GO" id="GO:0006357">
    <property type="term" value="P:regulation of transcription by RNA polymerase II"/>
    <property type="evidence" value="ECO:0007669"/>
    <property type="project" value="InterPro"/>
</dbReference>
<feature type="region of interest" description="Disordered" evidence="1">
    <location>
        <begin position="1"/>
        <end position="25"/>
    </location>
</feature>
<dbReference type="Proteomes" id="UP001213000">
    <property type="component" value="Unassembled WGS sequence"/>
</dbReference>
<dbReference type="PANTHER" id="PTHR11125:SF7">
    <property type="entry name" value="TRANSCRIPTION ELONGATION FACTOR SPT5"/>
    <property type="match status" value="1"/>
</dbReference>
<organism evidence="2 3">
    <name type="scientific">Leucocoprinus birnbaumii</name>
    <dbReference type="NCBI Taxonomy" id="56174"/>
    <lineage>
        <taxon>Eukaryota</taxon>
        <taxon>Fungi</taxon>
        <taxon>Dikarya</taxon>
        <taxon>Basidiomycota</taxon>
        <taxon>Agaricomycotina</taxon>
        <taxon>Agaricomycetes</taxon>
        <taxon>Agaricomycetidae</taxon>
        <taxon>Agaricales</taxon>
        <taxon>Agaricineae</taxon>
        <taxon>Agaricaceae</taxon>
        <taxon>Leucocoprinus</taxon>
    </lineage>
</organism>
<feature type="compositionally biased region" description="Acidic residues" evidence="1">
    <location>
        <begin position="78"/>
        <end position="95"/>
    </location>
</feature>
<dbReference type="GO" id="GO:0003729">
    <property type="term" value="F:mRNA binding"/>
    <property type="evidence" value="ECO:0007669"/>
    <property type="project" value="TreeGrafter"/>
</dbReference>
<feature type="compositionally biased region" description="Acidic residues" evidence="1">
    <location>
        <begin position="360"/>
        <end position="369"/>
    </location>
</feature>